<evidence type="ECO:0000313" key="13">
    <source>
        <dbReference type="EMBL" id="RWS21292.1"/>
    </source>
</evidence>
<evidence type="ECO:0000256" key="12">
    <source>
        <dbReference type="RuleBase" id="RU010713"/>
    </source>
</evidence>
<dbReference type="STRING" id="299467.A0A443S186"/>
<dbReference type="GO" id="GO:0007602">
    <property type="term" value="P:phototransduction"/>
    <property type="evidence" value="ECO:0007669"/>
    <property type="project" value="TreeGrafter"/>
</dbReference>
<name>A0A443S186_9ACAR</name>
<comment type="function">
    <text evidence="12">Structural component of the gap junctions.</text>
</comment>
<gene>
    <name evidence="12" type="primary">inx</name>
    <name evidence="13" type="ORF">B4U80_05901</name>
</gene>
<dbReference type="GO" id="GO:0005921">
    <property type="term" value="C:gap junction"/>
    <property type="evidence" value="ECO:0007669"/>
    <property type="project" value="UniProtKB-SubCell"/>
</dbReference>
<keyword evidence="10 12" id="KW-0472">Membrane</keyword>
<dbReference type="PANTHER" id="PTHR11893:SF41">
    <property type="entry name" value="INNEXIN INX2"/>
    <property type="match status" value="1"/>
</dbReference>
<dbReference type="GO" id="GO:0005886">
    <property type="term" value="C:plasma membrane"/>
    <property type="evidence" value="ECO:0007669"/>
    <property type="project" value="UniProtKB-SubCell"/>
</dbReference>
<evidence type="ECO:0000256" key="5">
    <source>
        <dbReference type="ARBA" id="ARBA00022692"/>
    </source>
</evidence>
<dbReference type="GO" id="GO:0034220">
    <property type="term" value="P:monoatomic ion transmembrane transport"/>
    <property type="evidence" value="ECO:0007669"/>
    <property type="project" value="UniProtKB-KW"/>
</dbReference>
<feature type="transmembrane region" description="Helical" evidence="12">
    <location>
        <begin position="186"/>
        <end position="206"/>
    </location>
</feature>
<dbReference type="PRINTS" id="PR01262">
    <property type="entry name" value="INNEXIN"/>
</dbReference>
<keyword evidence="8 12" id="KW-1133">Transmembrane helix</keyword>
<evidence type="ECO:0000256" key="10">
    <source>
        <dbReference type="ARBA" id="ARBA00023136"/>
    </source>
</evidence>
<evidence type="ECO:0000256" key="2">
    <source>
        <dbReference type="ARBA" id="ARBA00004651"/>
    </source>
</evidence>
<dbReference type="VEuPathDB" id="VectorBase:LDEU010748"/>
<evidence type="ECO:0000256" key="3">
    <source>
        <dbReference type="ARBA" id="ARBA00022448"/>
    </source>
</evidence>
<dbReference type="PROSITE" id="PS51013">
    <property type="entry name" value="PANNEXIN"/>
    <property type="match status" value="1"/>
</dbReference>
<dbReference type="InterPro" id="IPR000990">
    <property type="entry name" value="Innexin"/>
</dbReference>
<evidence type="ECO:0000256" key="7">
    <source>
        <dbReference type="ARBA" id="ARBA00022949"/>
    </source>
</evidence>
<keyword evidence="6" id="KW-0303">Gap junction</keyword>
<dbReference type="OrthoDB" id="5867527at2759"/>
<evidence type="ECO:0000256" key="6">
    <source>
        <dbReference type="ARBA" id="ARBA00022868"/>
    </source>
</evidence>
<evidence type="ECO:0000313" key="14">
    <source>
        <dbReference type="Proteomes" id="UP000288716"/>
    </source>
</evidence>
<keyword evidence="5 12" id="KW-0812">Transmembrane</keyword>
<feature type="transmembrane region" description="Helical" evidence="12">
    <location>
        <begin position="30"/>
        <end position="49"/>
    </location>
</feature>
<keyword evidence="14" id="KW-1185">Reference proteome</keyword>
<evidence type="ECO:0000256" key="1">
    <source>
        <dbReference type="ARBA" id="ARBA00004610"/>
    </source>
</evidence>
<evidence type="ECO:0000256" key="11">
    <source>
        <dbReference type="ARBA" id="ARBA00023303"/>
    </source>
</evidence>
<dbReference type="AlphaFoldDB" id="A0A443S186"/>
<keyword evidence="4" id="KW-1003">Cell membrane</keyword>
<comment type="caution">
    <text evidence="13">The sequence shown here is derived from an EMBL/GenBank/DDBJ whole genome shotgun (WGS) entry which is preliminary data.</text>
</comment>
<proteinExistence type="inferred from homology"/>
<dbReference type="Proteomes" id="UP000288716">
    <property type="component" value="Unassembled WGS sequence"/>
</dbReference>
<dbReference type="EMBL" id="NCKV01012912">
    <property type="protein sequence ID" value="RWS21292.1"/>
    <property type="molecule type" value="Genomic_DNA"/>
</dbReference>
<evidence type="ECO:0000256" key="8">
    <source>
        <dbReference type="ARBA" id="ARBA00022989"/>
    </source>
</evidence>
<evidence type="ECO:0000256" key="4">
    <source>
        <dbReference type="ARBA" id="ARBA00022475"/>
    </source>
</evidence>
<keyword evidence="3 12" id="KW-0813">Transport</keyword>
<comment type="similarity">
    <text evidence="12">Belongs to the pannexin family.</text>
</comment>
<sequence>MYSLFSGLKSLTKPQSTTIDSAVCKVHYRFAVLVLLAFSILVTATQHFGELIKCMPTGGTMPTDMVQAWCLIHSTFTVKSAWNLTIPSEAIYPGISKVPIIPNTNRENTDDLIYHTYYLWVPFVLLLMSVTFYIPRFIWKTHEGGRIKNLVTGLNSAIIHPELKENGINVVVSYFQQNVNNHNEFFFTYVFCESLNFINVVFQIYIMNEFLGGAFMSYGWEVITYTDWSPLIRNDPFRRVFPTLTKCRFRFGASSGDYHIHDTLCLLPINILNQKIFVVIWLLYWFLFFLTLISLVFRLMTIVTPFFRTWITSSHCFPKYRNDLDRIIRSSSVGDWFMLHLLSVNIGRSNFSEFIDKYSATYTLMPCE</sequence>
<keyword evidence="7" id="KW-0965">Cell junction</keyword>
<dbReference type="GO" id="GO:0005243">
    <property type="term" value="F:gap junction channel activity"/>
    <property type="evidence" value="ECO:0007669"/>
    <property type="project" value="TreeGrafter"/>
</dbReference>
<evidence type="ECO:0000256" key="9">
    <source>
        <dbReference type="ARBA" id="ARBA00023065"/>
    </source>
</evidence>
<reference evidence="13 14" key="1">
    <citation type="journal article" date="2018" name="Gigascience">
        <title>Genomes of trombidid mites reveal novel predicted allergens and laterally-transferred genes associated with secondary metabolism.</title>
        <authorList>
            <person name="Dong X."/>
            <person name="Chaisiri K."/>
            <person name="Xia D."/>
            <person name="Armstrong S.D."/>
            <person name="Fang Y."/>
            <person name="Donnelly M.J."/>
            <person name="Kadowaki T."/>
            <person name="McGarry J.W."/>
            <person name="Darby A.C."/>
            <person name="Makepeace B.L."/>
        </authorList>
    </citation>
    <scope>NUCLEOTIDE SEQUENCE [LARGE SCALE GENOMIC DNA]</scope>
    <source>
        <strain evidence="13">UoL-UT</strain>
    </source>
</reference>
<comment type="subcellular location">
    <subcellularLocation>
        <location evidence="1">Cell junction</location>
        <location evidence="1">Gap junction</location>
    </subcellularLocation>
    <subcellularLocation>
        <location evidence="2 12">Cell membrane</location>
        <topology evidence="2 12">Multi-pass membrane protein</topology>
    </subcellularLocation>
</comment>
<keyword evidence="9 12" id="KW-0406">Ion transport</keyword>
<accession>A0A443S186</accession>
<feature type="transmembrane region" description="Helical" evidence="12">
    <location>
        <begin position="117"/>
        <end position="139"/>
    </location>
</feature>
<dbReference type="Pfam" id="PF00876">
    <property type="entry name" value="Innexin"/>
    <property type="match status" value="1"/>
</dbReference>
<feature type="transmembrane region" description="Helical" evidence="12">
    <location>
        <begin position="276"/>
        <end position="297"/>
    </location>
</feature>
<dbReference type="PANTHER" id="PTHR11893">
    <property type="entry name" value="INNEXIN"/>
    <property type="match status" value="1"/>
</dbReference>
<protein>
    <recommendedName>
        <fullName evidence="12">Innexin</fullName>
    </recommendedName>
</protein>
<keyword evidence="11 12" id="KW-0407">Ion channel</keyword>
<organism evidence="13 14">
    <name type="scientific">Leptotrombidium deliense</name>
    <dbReference type="NCBI Taxonomy" id="299467"/>
    <lineage>
        <taxon>Eukaryota</taxon>
        <taxon>Metazoa</taxon>
        <taxon>Ecdysozoa</taxon>
        <taxon>Arthropoda</taxon>
        <taxon>Chelicerata</taxon>
        <taxon>Arachnida</taxon>
        <taxon>Acari</taxon>
        <taxon>Acariformes</taxon>
        <taxon>Trombidiformes</taxon>
        <taxon>Prostigmata</taxon>
        <taxon>Anystina</taxon>
        <taxon>Parasitengona</taxon>
        <taxon>Trombiculoidea</taxon>
        <taxon>Trombiculidae</taxon>
        <taxon>Leptotrombidium</taxon>
    </lineage>
</organism>